<accession>A0AC35ER83</accession>
<proteinExistence type="predicted"/>
<reference evidence="2" key="1">
    <citation type="submission" date="2022-11" db="UniProtKB">
        <authorList>
            <consortium name="WormBaseParasite"/>
        </authorList>
    </citation>
    <scope>IDENTIFICATION</scope>
</reference>
<dbReference type="Proteomes" id="UP000887580">
    <property type="component" value="Unplaced"/>
</dbReference>
<sequence length="337" mass="39175">MEDKIRIICGIIYLLFVCCSLTINILLLIVLIKGNKEFKKSSFFILAWQLLLCDFMALTTPVFLSVPTTIAGYQFYSDFFNCFFSFFDKTAYYGTLLFAFILTINRFMVFLFPKTNEKFFGNPEIFYTVVFGWILLAAFLIPLTLGGSYNFFNPVLFRLINMKIDNRPWYSLHIMEPIADHFSQFIPWVMIVIYVITFLEIRFGIYTRIRYGADSISTTLPPTNASKTKKRGEIRILLQCFIICSVFQIEWAAFNYLPKLPELLPFIEPYVNTMTSIMTVCMNTVHSIVIFTFTTRARTLLKSLFTNVQTNSMFSNAIFIIQKKPSIAPIVQFRRSV</sequence>
<protein>
    <submittedName>
        <fullName evidence="2">G-protein coupled receptors family 1 profile domain-containing protein</fullName>
    </submittedName>
</protein>
<dbReference type="WBParaSite" id="PS1159_v2.g10150.t1">
    <property type="protein sequence ID" value="PS1159_v2.g10150.t1"/>
    <property type="gene ID" value="PS1159_v2.g10150"/>
</dbReference>
<name>A0AC35ER83_9BILA</name>
<evidence type="ECO:0000313" key="2">
    <source>
        <dbReference type="WBParaSite" id="PS1159_v2.g10150.t1"/>
    </source>
</evidence>
<evidence type="ECO:0000313" key="1">
    <source>
        <dbReference type="Proteomes" id="UP000887580"/>
    </source>
</evidence>
<organism evidence="1 2">
    <name type="scientific">Panagrolaimus sp. PS1159</name>
    <dbReference type="NCBI Taxonomy" id="55785"/>
    <lineage>
        <taxon>Eukaryota</taxon>
        <taxon>Metazoa</taxon>
        <taxon>Ecdysozoa</taxon>
        <taxon>Nematoda</taxon>
        <taxon>Chromadorea</taxon>
        <taxon>Rhabditida</taxon>
        <taxon>Tylenchina</taxon>
        <taxon>Panagrolaimomorpha</taxon>
        <taxon>Panagrolaimoidea</taxon>
        <taxon>Panagrolaimidae</taxon>
        <taxon>Panagrolaimus</taxon>
    </lineage>
</organism>